<evidence type="ECO:0000313" key="1">
    <source>
        <dbReference type="EMBL" id="BBN69474.1"/>
    </source>
</evidence>
<sequence>IVSSAETEPSLRFVCNQLVGGSHGRTVFVAGDALEVVDFCLGVELQIQPQLWDREISFFPHPSTQASIFLAYEYLHRCSSGISVHLFDSFDSSLNTPKSKGLKICILLPFSSLDTPKNKGLNIWIPLSYSRMWRPKLIGSTDQLAAFSVSWLTKKTDAIQASVKEIDYDFVAPKIKAGSIYEITHFHIGRNKPSHKLYRTLHNFL</sequence>
<dbReference type="EMBL" id="AP021299">
    <property type="protein sequence ID" value="BBN69474.1"/>
    <property type="molecule type" value="Genomic_DNA"/>
</dbReference>
<reference evidence="1" key="1">
    <citation type="journal article" date="2019" name="Science">
        <title>Mutation of a bHLH transcription factor allowed almond domestication.</title>
        <authorList>
            <person name="Sanchez-Perez R."/>
            <person name="Pavan S."/>
            <person name="Mazzeo R."/>
            <person name="Moldovan C."/>
            <person name="Aiese Cigliano R."/>
            <person name="Del Cueto J."/>
            <person name="Ricciardi F."/>
            <person name="Lotti C."/>
            <person name="Ricciardi L."/>
            <person name="Dicenta F."/>
            <person name="Lopez-Marques R.L."/>
            <person name="Lindberg Moller B."/>
        </authorList>
    </citation>
    <scope>NUCLEOTIDE SEQUENCE</scope>
</reference>
<protein>
    <submittedName>
        <fullName evidence="1">Receptor like protein 19</fullName>
    </submittedName>
</protein>
<keyword evidence="1" id="KW-0675">Receptor</keyword>
<name>A0A5H2XRJ4_PRUDU</name>
<accession>A0A5H2XRJ4</accession>
<gene>
    <name evidence="1" type="ORF">Prudu_962S000100</name>
</gene>
<proteinExistence type="predicted"/>
<feature type="non-terminal residue" evidence="1">
    <location>
        <position position="1"/>
    </location>
</feature>
<organism evidence="1">
    <name type="scientific">Prunus dulcis</name>
    <name type="common">Almond</name>
    <name type="synonym">Amygdalus dulcis</name>
    <dbReference type="NCBI Taxonomy" id="3755"/>
    <lineage>
        <taxon>Eukaryota</taxon>
        <taxon>Viridiplantae</taxon>
        <taxon>Streptophyta</taxon>
        <taxon>Embryophyta</taxon>
        <taxon>Tracheophyta</taxon>
        <taxon>Spermatophyta</taxon>
        <taxon>Magnoliopsida</taxon>
        <taxon>eudicotyledons</taxon>
        <taxon>Gunneridae</taxon>
        <taxon>Pentapetalae</taxon>
        <taxon>rosids</taxon>
        <taxon>fabids</taxon>
        <taxon>Rosales</taxon>
        <taxon>Rosaceae</taxon>
        <taxon>Amygdaloideae</taxon>
        <taxon>Amygdaleae</taxon>
        <taxon>Prunus</taxon>
    </lineage>
</organism>
<dbReference type="AlphaFoldDB" id="A0A5H2XRJ4"/>